<dbReference type="PANTHER" id="PTHR10039:SF16">
    <property type="entry name" value="GPI INOSITOL-DEACYLASE"/>
    <property type="match status" value="1"/>
</dbReference>
<dbReference type="AlphaFoldDB" id="A0A9W9W929"/>
<dbReference type="GeneID" id="81366044"/>
<keyword evidence="4" id="KW-1185">Reference proteome</keyword>
<organism evidence="3 4">
    <name type="scientific">Penicillium cosmopolitanum</name>
    <dbReference type="NCBI Taxonomy" id="1131564"/>
    <lineage>
        <taxon>Eukaryota</taxon>
        <taxon>Fungi</taxon>
        <taxon>Dikarya</taxon>
        <taxon>Ascomycota</taxon>
        <taxon>Pezizomycotina</taxon>
        <taxon>Eurotiomycetes</taxon>
        <taxon>Eurotiomycetidae</taxon>
        <taxon>Eurotiales</taxon>
        <taxon>Aspergillaceae</taxon>
        <taxon>Penicillium</taxon>
    </lineage>
</organism>
<dbReference type="Gene3D" id="3.40.50.300">
    <property type="entry name" value="P-loop containing nucleotide triphosphate hydrolases"/>
    <property type="match status" value="1"/>
</dbReference>
<name>A0A9W9W929_9EURO</name>
<reference evidence="3" key="2">
    <citation type="journal article" date="2023" name="IMA Fungus">
        <title>Comparative genomic study of the Penicillium genus elucidates a diverse pangenome and 15 lateral gene transfer events.</title>
        <authorList>
            <person name="Petersen C."/>
            <person name="Sorensen T."/>
            <person name="Nielsen M.R."/>
            <person name="Sondergaard T.E."/>
            <person name="Sorensen J.L."/>
            <person name="Fitzpatrick D.A."/>
            <person name="Frisvad J.C."/>
            <person name="Nielsen K.L."/>
        </authorList>
    </citation>
    <scope>NUCLEOTIDE SEQUENCE</scope>
    <source>
        <strain evidence="3">IBT 29677</strain>
    </source>
</reference>
<feature type="domain" description="NACHT" evidence="2">
    <location>
        <begin position="90"/>
        <end position="233"/>
    </location>
</feature>
<dbReference type="PANTHER" id="PTHR10039">
    <property type="entry name" value="AMELOGENIN"/>
    <property type="match status" value="1"/>
</dbReference>
<evidence type="ECO:0000313" key="3">
    <source>
        <dbReference type="EMBL" id="KAJ5408544.1"/>
    </source>
</evidence>
<dbReference type="Proteomes" id="UP001147747">
    <property type="component" value="Unassembled WGS sequence"/>
</dbReference>
<gene>
    <name evidence="3" type="ORF">N7509_002427</name>
</gene>
<protein>
    <submittedName>
        <fullName evidence="3">NACHT nucleoside triphosphatase</fullName>
    </submittedName>
</protein>
<dbReference type="InterPro" id="IPR056884">
    <property type="entry name" value="NPHP3-like_N"/>
</dbReference>
<dbReference type="RefSeq" id="XP_056492859.1">
    <property type="nucleotide sequence ID" value="XM_056627064.1"/>
</dbReference>
<evidence type="ECO:0000256" key="1">
    <source>
        <dbReference type="ARBA" id="ARBA00022737"/>
    </source>
</evidence>
<dbReference type="Pfam" id="PF24883">
    <property type="entry name" value="NPHP3_N"/>
    <property type="match status" value="1"/>
</dbReference>
<dbReference type="InterPro" id="IPR027417">
    <property type="entry name" value="P-loop_NTPase"/>
</dbReference>
<dbReference type="EMBL" id="JAPZBU010000004">
    <property type="protein sequence ID" value="KAJ5408544.1"/>
    <property type="molecule type" value="Genomic_DNA"/>
</dbReference>
<proteinExistence type="predicted"/>
<keyword evidence="1" id="KW-0677">Repeat</keyword>
<dbReference type="SUPFAM" id="SSF52540">
    <property type="entry name" value="P-loop containing nucleoside triphosphate hydrolases"/>
    <property type="match status" value="1"/>
</dbReference>
<dbReference type="PROSITE" id="PS50837">
    <property type="entry name" value="NACHT"/>
    <property type="match status" value="1"/>
</dbReference>
<accession>A0A9W9W929</accession>
<dbReference type="InterPro" id="IPR007111">
    <property type="entry name" value="NACHT_NTPase"/>
</dbReference>
<comment type="caution">
    <text evidence="3">The sequence shown here is derived from an EMBL/GenBank/DDBJ whole genome shotgun (WGS) entry which is preliminary data.</text>
</comment>
<evidence type="ECO:0000313" key="4">
    <source>
        <dbReference type="Proteomes" id="UP001147747"/>
    </source>
</evidence>
<sequence>MAAMTSQKNSNYGMQLDQNYGNITANFERLSDVVQSESPLNQECLRDLRTTNPYDDKSRIQATNGGLLKDSYRWILDNEEFKQWQNSQGTLLWIRGDPGKGKTMLLCGIIDEIPGISEEDTSISFFFCQATDPRINTATAVLRGLIFSLILKKPSLLSHVRVKYEQTGKQLFDDINAWGALTDILTDILDELACTYLLVDALDECTTGLSSLIDFIIQHSAANQRVKWVVTSRNWPEIYEPLQIATGVTPISLELNESSVSEGVNSFIQHKVSQLAVLKKYNDETQHEIGQYLSS</sequence>
<reference evidence="3" key="1">
    <citation type="submission" date="2022-12" db="EMBL/GenBank/DDBJ databases">
        <authorList>
            <person name="Petersen C."/>
        </authorList>
    </citation>
    <scope>NUCLEOTIDE SEQUENCE</scope>
    <source>
        <strain evidence="3">IBT 29677</strain>
    </source>
</reference>
<evidence type="ECO:0000259" key="2">
    <source>
        <dbReference type="PROSITE" id="PS50837"/>
    </source>
</evidence>
<dbReference type="OrthoDB" id="538223at2759"/>